<feature type="transmembrane region" description="Helical" evidence="6">
    <location>
        <begin position="123"/>
        <end position="143"/>
    </location>
</feature>
<keyword evidence="3 6" id="KW-0812">Transmembrane</keyword>
<dbReference type="InterPro" id="IPR002293">
    <property type="entry name" value="AA/rel_permease1"/>
</dbReference>
<feature type="transmembrane region" description="Helical" evidence="6">
    <location>
        <begin position="282"/>
        <end position="312"/>
    </location>
</feature>
<dbReference type="Pfam" id="PF13520">
    <property type="entry name" value="AA_permease_2"/>
    <property type="match status" value="1"/>
</dbReference>
<proteinExistence type="inferred from homology"/>
<dbReference type="Proteomes" id="UP000593576">
    <property type="component" value="Unassembled WGS sequence"/>
</dbReference>
<gene>
    <name evidence="8" type="ORF">Goshw_022969</name>
</gene>
<feature type="transmembrane region" description="Helical" evidence="6">
    <location>
        <begin position="498"/>
        <end position="515"/>
    </location>
</feature>
<evidence type="ECO:0000256" key="3">
    <source>
        <dbReference type="ARBA" id="ARBA00022692"/>
    </source>
</evidence>
<dbReference type="Gene3D" id="1.20.1740.10">
    <property type="entry name" value="Amino acid/polyamine transporter I"/>
    <property type="match status" value="1"/>
</dbReference>
<feature type="transmembrane region" description="Helical" evidence="6">
    <location>
        <begin position="58"/>
        <end position="79"/>
    </location>
</feature>
<evidence type="ECO:0000313" key="9">
    <source>
        <dbReference type="Proteomes" id="UP000593576"/>
    </source>
</evidence>
<dbReference type="AlphaFoldDB" id="A0A7J9LQG5"/>
<feature type="transmembrane region" description="Helical" evidence="6">
    <location>
        <begin position="405"/>
        <end position="427"/>
    </location>
</feature>
<evidence type="ECO:0000313" key="8">
    <source>
        <dbReference type="EMBL" id="MBA0860960.1"/>
    </source>
</evidence>
<feature type="transmembrane region" description="Helical" evidence="6">
    <location>
        <begin position="332"/>
        <end position="355"/>
    </location>
</feature>
<comment type="subcellular location">
    <subcellularLocation>
        <location evidence="1">Membrane</location>
        <topology evidence="1">Multi-pass membrane protein</topology>
    </subcellularLocation>
</comment>
<keyword evidence="4 6" id="KW-1133">Transmembrane helix</keyword>
<protein>
    <recommendedName>
        <fullName evidence="7">Cationic amino acid transporter C-terminal domain-containing protein</fullName>
    </recommendedName>
</protein>
<feature type="transmembrane region" description="Helical" evidence="6">
    <location>
        <begin position="439"/>
        <end position="459"/>
    </location>
</feature>
<dbReference type="PANTHER" id="PTHR43243">
    <property type="entry name" value="INNER MEMBRANE TRANSPORTER YGJI-RELATED"/>
    <property type="match status" value="1"/>
</dbReference>
<evidence type="ECO:0000256" key="4">
    <source>
        <dbReference type="ARBA" id="ARBA00022989"/>
    </source>
</evidence>
<feature type="transmembrane region" description="Helical" evidence="6">
    <location>
        <begin position="376"/>
        <end position="399"/>
    </location>
</feature>
<feature type="transmembrane region" description="Helical" evidence="6">
    <location>
        <begin position="213"/>
        <end position="232"/>
    </location>
</feature>
<evidence type="ECO:0000259" key="7">
    <source>
        <dbReference type="Pfam" id="PF13906"/>
    </source>
</evidence>
<dbReference type="InterPro" id="IPR029485">
    <property type="entry name" value="CAT_C"/>
</dbReference>
<feature type="transmembrane region" description="Helical" evidence="6">
    <location>
        <begin position="252"/>
        <end position="270"/>
    </location>
</feature>
<feature type="transmembrane region" description="Helical" evidence="6">
    <location>
        <begin position="527"/>
        <end position="547"/>
    </location>
</feature>
<feature type="transmembrane region" description="Helical" evidence="6">
    <location>
        <begin position="182"/>
        <end position="201"/>
    </location>
</feature>
<evidence type="ECO:0000256" key="6">
    <source>
        <dbReference type="SAM" id="Phobius"/>
    </source>
</evidence>
<dbReference type="OrthoDB" id="3900342at2759"/>
<organism evidence="8 9">
    <name type="scientific">Gossypium schwendimanii</name>
    <name type="common">Cotton</name>
    <dbReference type="NCBI Taxonomy" id="34291"/>
    <lineage>
        <taxon>Eukaryota</taxon>
        <taxon>Viridiplantae</taxon>
        <taxon>Streptophyta</taxon>
        <taxon>Embryophyta</taxon>
        <taxon>Tracheophyta</taxon>
        <taxon>Spermatophyta</taxon>
        <taxon>Magnoliopsida</taxon>
        <taxon>eudicotyledons</taxon>
        <taxon>Gunneridae</taxon>
        <taxon>Pentapetalae</taxon>
        <taxon>rosids</taxon>
        <taxon>malvids</taxon>
        <taxon>Malvales</taxon>
        <taxon>Malvaceae</taxon>
        <taxon>Malvoideae</taxon>
        <taxon>Gossypium</taxon>
    </lineage>
</organism>
<evidence type="ECO:0000256" key="5">
    <source>
        <dbReference type="ARBA" id="ARBA00023136"/>
    </source>
</evidence>
<feature type="transmembrane region" description="Helical" evidence="6">
    <location>
        <begin position="465"/>
        <end position="486"/>
    </location>
</feature>
<dbReference type="EMBL" id="JABFAF010000007">
    <property type="protein sequence ID" value="MBA0860960.1"/>
    <property type="molecule type" value="Genomic_DNA"/>
</dbReference>
<dbReference type="GO" id="GO:0005886">
    <property type="term" value="C:plasma membrane"/>
    <property type="evidence" value="ECO:0007669"/>
    <property type="project" value="TreeGrafter"/>
</dbReference>
<comment type="caution">
    <text evidence="8">The sequence shown here is derived from an EMBL/GenBank/DDBJ whole genome shotgun (WGS) entry which is preliminary data.</text>
</comment>
<keyword evidence="9" id="KW-1185">Reference proteome</keyword>
<reference evidence="8 9" key="1">
    <citation type="journal article" date="2019" name="Genome Biol. Evol.">
        <title>Insights into the evolution of the New World diploid cottons (Gossypium, subgenus Houzingenia) based on genome sequencing.</title>
        <authorList>
            <person name="Grover C.E."/>
            <person name="Arick M.A. 2nd"/>
            <person name="Thrash A."/>
            <person name="Conover J.L."/>
            <person name="Sanders W.S."/>
            <person name="Peterson D.G."/>
            <person name="Frelichowski J.E."/>
            <person name="Scheffler J.A."/>
            <person name="Scheffler B.E."/>
            <person name="Wendel J.F."/>
        </authorList>
    </citation>
    <scope>NUCLEOTIDE SEQUENCE [LARGE SCALE GENOMIC DNA]</scope>
    <source>
        <strain evidence="8">1</strain>
        <tissue evidence="8">Leaf</tissue>
    </source>
</reference>
<dbReference type="Pfam" id="PF13906">
    <property type="entry name" value="AA_permease_C"/>
    <property type="match status" value="1"/>
</dbReference>
<feature type="domain" description="Cationic amino acid transporter C-terminal" evidence="7">
    <location>
        <begin position="496"/>
        <end position="545"/>
    </location>
</feature>
<keyword evidence="5 6" id="KW-0472">Membrane</keyword>
<dbReference type="PANTHER" id="PTHR43243:SF3">
    <property type="entry name" value="OS04G0543600 PROTEIN"/>
    <property type="match status" value="1"/>
</dbReference>
<sequence length="574" mass="63381">MATNQSTHNKPFFFNYFQSLSQTPHRLRKRMLATWTPDQELNRIRLRSGADMKRKLKWFDLVALGVGGMLGVGVFVTTGNVARNTTGPSVFISYIIAGISALLSSLCYTEFSVQVPVAGGAFSYLRVTFGEFVGYFAGANILMEYVLSNAAVARSFTEYLCSAFGVSDPNSWRVEVHGLLQGYNKLDFIAVAVVLLLTLCLSHSTKESSMLNLIMTIFHIVFFGFIIIAGFYNGNVNNLVKPKGLAPYGVRGVLDGAAIVYFSYIGYDSVSTLAEEIQNPRLSLPVGIVGSVLIVSGLYCLMALALCMMVPYQQIAETASYSMAFQRIGWKWAGNVVGAGASLGIIASLLVAMLGQARYLCVIGRARLVPLWLSKVHPSTGTPLNATLFLGLCTASISLFTDLDIVIEMISIGTLLVFYLVANALIYRKYVIIAKNPPFPTLSFLCFLTLTAIGFSVSWKNMEHQWWGLPLFGGIMVIITALFHYMVPRFCQPSEWSVPLMPWPAAISIFLNVFLMTTLKTMSFKRFAIWGCLITVFYVLYGVHSTFEAEEMEKETMDVNEVPNPSLQLTKLDA</sequence>
<comment type="similarity">
    <text evidence="2">Belongs to the amino acid-polyamine-organocation (APC) superfamily. Cationic amino acid transporter (CAT) (TC 2.A.3.3) family.</text>
</comment>
<dbReference type="GO" id="GO:0015171">
    <property type="term" value="F:amino acid transmembrane transporter activity"/>
    <property type="evidence" value="ECO:0007669"/>
    <property type="project" value="TreeGrafter"/>
</dbReference>
<accession>A0A7J9LQG5</accession>
<evidence type="ECO:0000256" key="1">
    <source>
        <dbReference type="ARBA" id="ARBA00004141"/>
    </source>
</evidence>
<evidence type="ECO:0000256" key="2">
    <source>
        <dbReference type="ARBA" id="ARBA00008572"/>
    </source>
</evidence>
<name>A0A7J9LQG5_GOSSC</name>
<feature type="transmembrane region" description="Helical" evidence="6">
    <location>
        <begin position="91"/>
        <end position="111"/>
    </location>
</feature>